<dbReference type="Proteomes" id="UP000237000">
    <property type="component" value="Unassembled WGS sequence"/>
</dbReference>
<proteinExistence type="predicted"/>
<keyword evidence="2" id="KW-1185">Reference proteome</keyword>
<dbReference type="OrthoDB" id="10293016at2759"/>
<evidence type="ECO:0000313" key="2">
    <source>
        <dbReference type="Proteomes" id="UP000237000"/>
    </source>
</evidence>
<dbReference type="InParanoid" id="A0A2P5DTX8"/>
<name>A0A2P5DTX8_TREOI</name>
<comment type="caution">
    <text evidence="1">The sequence shown here is derived from an EMBL/GenBank/DDBJ whole genome shotgun (WGS) entry which is preliminary data.</text>
</comment>
<dbReference type="EMBL" id="JXTC01000249">
    <property type="protein sequence ID" value="PON76740.1"/>
    <property type="molecule type" value="Genomic_DNA"/>
</dbReference>
<organism evidence="1 2">
    <name type="scientific">Trema orientale</name>
    <name type="common">Charcoal tree</name>
    <name type="synonym">Celtis orientalis</name>
    <dbReference type="NCBI Taxonomy" id="63057"/>
    <lineage>
        <taxon>Eukaryota</taxon>
        <taxon>Viridiplantae</taxon>
        <taxon>Streptophyta</taxon>
        <taxon>Embryophyta</taxon>
        <taxon>Tracheophyta</taxon>
        <taxon>Spermatophyta</taxon>
        <taxon>Magnoliopsida</taxon>
        <taxon>eudicotyledons</taxon>
        <taxon>Gunneridae</taxon>
        <taxon>Pentapetalae</taxon>
        <taxon>rosids</taxon>
        <taxon>fabids</taxon>
        <taxon>Rosales</taxon>
        <taxon>Cannabaceae</taxon>
        <taxon>Trema</taxon>
    </lineage>
</organism>
<protein>
    <submittedName>
        <fullName evidence="1">Uncharacterized protein</fullName>
    </submittedName>
</protein>
<reference evidence="2" key="1">
    <citation type="submission" date="2016-06" db="EMBL/GenBank/DDBJ databases">
        <title>Parallel loss of symbiosis genes in relatives of nitrogen-fixing non-legume Parasponia.</title>
        <authorList>
            <person name="Van Velzen R."/>
            <person name="Holmer R."/>
            <person name="Bu F."/>
            <person name="Rutten L."/>
            <person name="Van Zeijl A."/>
            <person name="Liu W."/>
            <person name="Santuari L."/>
            <person name="Cao Q."/>
            <person name="Sharma T."/>
            <person name="Shen D."/>
            <person name="Roswanjaya Y."/>
            <person name="Wardhani T."/>
            <person name="Kalhor M.S."/>
            <person name="Jansen J."/>
            <person name="Van den Hoogen J."/>
            <person name="Gungor B."/>
            <person name="Hartog M."/>
            <person name="Hontelez J."/>
            <person name="Verver J."/>
            <person name="Yang W.-C."/>
            <person name="Schijlen E."/>
            <person name="Repin R."/>
            <person name="Schilthuizen M."/>
            <person name="Schranz E."/>
            <person name="Heidstra R."/>
            <person name="Miyata K."/>
            <person name="Fedorova E."/>
            <person name="Kohlen W."/>
            <person name="Bisseling T."/>
            <person name="Smit S."/>
            <person name="Geurts R."/>
        </authorList>
    </citation>
    <scope>NUCLEOTIDE SEQUENCE [LARGE SCALE GENOMIC DNA]</scope>
    <source>
        <strain evidence="2">cv. RG33-2</strain>
    </source>
</reference>
<accession>A0A2P5DTX8</accession>
<evidence type="ECO:0000313" key="1">
    <source>
        <dbReference type="EMBL" id="PON76740.1"/>
    </source>
</evidence>
<dbReference type="AlphaFoldDB" id="A0A2P5DTX8"/>
<gene>
    <name evidence="1" type="ORF">TorRG33x02_241790</name>
</gene>
<sequence length="63" mass="7046">MAYKNKKEIKKNSFTSILKSFVLYLFESANKNVKSREAKPVSIGPEAAMVAAAKHFSSKVRLI</sequence>